<dbReference type="InterPro" id="IPR027417">
    <property type="entry name" value="P-loop_NTPase"/>
</dbReference>
<sequence length="41" mass="4276">MNKALQKILVVVGTTGAGKTKLSVELAKAFNGEIVNSDAMQ</sequence>
<organism evidence="1 2">
    <name type="scientific">Aphanomyces astaci</name>
    <name type="common">Crayfish plague agent</name>
    <dbReference type="NCBI Taxonomy" id="112090"/>
    <lineage>
        <taxon>Eukaryota</taxon>
        <taxon>Sar</taxon>
        <taxon>Stramenopiles</taxon>
        <taxon>Oomycota</taxon>
        <taxon>Saprolegniomycetes</taxon>
        <taxon>Saprolegniales</taxon>
        <taxon>Verrucalvaceae</taxon>
        <taxon>Aphanomyces</taxon>
    </lineage>
</organism>
<dbReference type="AlphaFoldDB" id="A0A6A5AMF3"/>
<feature type="non-terminal residue" evidence="1">
    <location>
        <position position="41"/>
    </location>
</feature>
<evidence type="ECO:0000313" key="1">
    <source>
        <dbReference type="EMBL" id="KAF0762811.1"/>
    </source>
</evidence>
<dbReference type="Proteomes" id="UP000469452">
    <property type="component" value="Unassembled WGS sequence"/>
</dbReference>
<reference evidence="1 2" key="1">
    <citation type="submission" date="2019-06" db="EMBL/GenBank/DDBJ databases">
        <title>Genomics analysis of Aphanomyces spp. identifies a new class of oomycete effector associated with host adaptation.</title>
        <authorList>
            <person name="Gaulin E."/>
        </authorList>
    </citation>
    <scope>NUCLEOTIDE SEQUENCE [LARGE SCALE GENOMIC DNA]</scope>
    <source>
        <strain evidence="1 2">E</strain>
    </source>
</reference>
<protein>
    <submittedName>
        <fullName evidence="1">Uncharacterized protein</fullName>
    </submittedName>
</protein>
<name>A0A6A5AMF3_APHAT</name>
<dbReference type="EMBL" id="VJMI01007837">
    <property type="protein sequence ID" value="KAF0762811.1"/>
    <property type="molecule type" value="Genomic_DNA"/>
</dbReference>
<evidence type="ECO:0000313" key="2">
    <source>
        <dbReference type="Proteomes" id="UP000469452"/>
    </source>
</evidence>
<comment type="caution">
    <text evidence="1">The sequence shown here is derived from an EMBL/GenBank/DDBJ whole genome shotgun (WGS) entry which is preliminary data.</text>
</comment>
<accession>A0A6A5AMF3</accession>
<dbReference type="Gene3D" id="3.40.50.300">
    <property type="entry name" value="P-loop containing nucleotide triphosphate hydrolases"/>
    <property type="match status" value="1"/>
</dbReference>
<dbReference type="SUPFAM" id="SSF52540">
    <property type="entry name" value="P-loop containing nucleoside triphosphate hydrolases"/>
    <property type="match status" value="1"/>
</dbReference>
<gene>
    <name evidence="1" type="ORF">AaE_003263</name>
</gene>
<proteinExistence type="predicted"/>